<evidence type="ECO:0000256" key="6">
    <source>
        <dbReference type="ARBA" id="ARBA00022692"/>
    </source>
</evidence>
<dbReference type="PANTHER" id="PTHR30333">
    <property type="entry name" value="CYTOCHROME C-TYPE PROTEIN"/>
    <property type="match status" value="1"/>
</dbReference>
<dbReference type="GO" id="GO:0009055">
    <property type="term" value="F:electron transfer activity"/>
    <property type="evidence" value="ECO:0007669"/>
    <property type="project" value="TreeGrafter"/>
</dbReference>
<keyword evidence="11" id="KW-0472">Membrane</keyword>
<evidence type="ECO:0000256" key="8">
    <source>
        <dbReference type="ARBA" id="ARBA00022982"/>
    </source>
</evidence>
<gene>
    <name evidence="16" type="ORF">OSCT_0725</name>
</gene>
<evidence type="ECO:0000256" key="2">
    <source>
        <dbReference type="ARBA" id="ARBA00007395"/>
    </source>
</evidence>
<feature type="binding site" description="covalent" evidence="13">
    <location>
        <position position="118"/>
    </location>
    <ligand>
        <name>heme</name>
        <dbReference type="ChEBI" id="CHEBI:30413"/>
        <label>3</label>
    </ligand>
</feature>
<dbReference type="InterPro" id="IPR036280">
    <property type="entry name" value="Multihaem_cyt_sf"/>
</dbReference>
<feature type="binding site" description="covalent" evidence="13">
    <location>
        <position position="145"/>
    </location>
    <ligand>
        <name>heme</name>
        <dbReference type="ChEBI" id="CHEBI:30413"/>
        <label>4</label>
    </ligand>
</feature>
<evidence type="ECO:0000259" key="15">
    <source>
        <dbReference type="Pfam" id="PF03264"/>
    </source>
</evidence>
<feature type="binding site" description="axial binding residue" evidence="14">
    <location>
        <position position="72"/>
    </location>
    <ligand>
        <name>heme</name>
        <dbReference type="ChEBI" id="CHEBI:30413"/>
        <label>2</label>
    </ligand>
    <ligandPart>
        <name>Fe</name>
        <dbReference type="ChEBI" id="CHEBI:18248"/>
    </ligandPart>
</feature>
<comment type="cofactor">
    <cofactor evidence="13">
        <name>heme</name>
        <dbReference type="ChEBI" id="CHEBI:30413"/>
    </cofactor>
    <text evidence="13">Binds 4 heme groups per subunit.</text>
</comment>
<keyword evidence="3 12" id="KW-0813">Transport</keyword>
<feature type="binding site" description="covalent" evidence="13">
    <location>
        <position position="68"/>
    </location>
    <ligand>
        <name>heme</name>
        <dbReference type="ChEBI" id="CHEBI:30413"/>
        <label>2</label>
    </ligand>
</feature>
<dbReference type="PANTHER" id="PTHR30333:SF1">
    <property type="entry name" value="CYTOCHROME C-TYPE PROTEIN NAPC"/>
    <property type="match status" value="1"/>
</dbReference>
<evidence type="ECO:0000313" key="17">
    <source>
        <dbReference type="Proteomes" id="UP000054010"/>
    </source>
</evidence>
<feature type="binding site" description="covalent" evidence="13">
    <location>
        <position position="142"/>
    </location>
    <ligand>
        <name>heme</name>
        <dbReference type="ChEBI" id="CHEBI:30413"/>
        <label>4</label>
    </ligand>
</feature>
<dbReference type="PIRSF" id="PIRSF000013">
    <property type="entry name" value="4_hem_cytochrm_NapC"/>
    <property type="match status" value="1"/>
</dbReference>
<proteinExistence type="inferred from homology"/>
<evidence type="ECO:0000256" key="10">
    <source>
        <dbReference type="ARBA" id="ARBA00023004"/>
    </source>
</evidence>
<feature type="binding site" description="axial binding residue" evidence="14">
    <location>
        <position position="146"/>
    </location>
    <ligand>
        <name>heme</name>
        <dbReference type="ChEBI" id="CHEBI:30413"/>
        <label>4</label>
    </ligand>
    <ligandPart>
        <name>Fe</name>
        <dbReference type="ChEBI" id="CHEBI:18248"/>
    </ligandPart>
</feature>
<dbReference type="eggNOG" id="COG3005">
    <property type="taxonomic scope" value="Bacteria"/>
</dbReference>
<organism evidence="16 17">
    <name type="scientific">Oscillochloris trichoides DG-6</name>
    <dbReference type="NCBI Taxonomy" id="765420"/>
    <lineage>
        <taxon>Bacteria</taxon>
        <taxon>Bacillati</taxon>
        <taxon>Chloroflexota</taxon>
        <taxon>Chloroflexia</taxon>
        <taxon>Chloroflexales</taxon>
        <taxon>Chloroflexineae</taxon>
        <taxon>Oscillochloridaceae</taxon>
        <taxon>Oscillochloris</taxon>
    </lineage>
</organism>
<name>E1IBM4_9CHLR</name>
<dbReference type="GO" id="GO:0046872">
    <property type="term" value="F:metal ion binding"/>
    <property type="evidence" value="ECO:0007669"/>
    <property type="project" value="UniProtKB-KW"/>
</dbReference>
<dbReference type="InterPro" id="IPR024717">
    <property type="entry name" value="NapC/NirT/NrfH"/>
</dbReference>
<sequence>MQRTASRVIILTFCSLLGLFIGVGSFTFWYAQGASYLSDDPAACVNCHVMRPQFAAWQSSSHHAVATCNSCHVPHDLIGKYYTKAENGYHHSYAFTFQTFPETIRMREASRQIVLANCVACHAALMDGIAAHQSDPQQQIDCLRCHAGVGHGANN</sequence>
<keyword evidence="10 12" id="KW-0408">Iron</keyword>
<evidence type="ECO:0000256" key="3">
    <source>
        <dbReference type="ARBA" id="ARBA00022448"/>
    </source>
</evidence>
<evidence type="ECO:0000256" key="11">
    <source>
        <dbReference type="ARBA" id="ARBA00023136"/>
    </source>
</evidence>
<dbReference type="EMBL" id="ADVR01000012">
    <property type="protein sequence ID" value="EFO81443.1"/>
    <property type="molecule type" value="Genomic_DNA"/>
</dbReference>
<dbReference type="InterPro" id="IPR005126">
    <property type="entry name" value="NapC/NirT_cyt_c_N"/>
</dbReference>
<accession>E1IBM4</accession>
<keyword evidence="7 12" id="KW-0479">Metal-binding</keyword>
<feature type="binding site" description="axial binding residue" evidence="14">
    <location>
        <position position="50"/>
    </location>
    <ligand>
        <name>heme</name>
        <dbReference type="ChEBI" id="CHEBI:30413"/>
        <label>1</label>
    </ligand>
    <ligandPart>
        <name>Fe</name>
        <dbReference type="ChEBI" id="CHEBI:18248"/>
    </ligandPart>
</feature>
<dbReference type="GO" id="GO:0019333">
    <property type="term" value="P:denitrification pathway"/>
    <property type="evidence" value="ECO:0007669"/>
    <property type="project" value="InterPro"/>
</dbReference>
<dbReference type="GO" id="GO:0009061">
    <property type="term" value="P:anaerobic respiration"/>
    <property type="evidence" value="ECO:0007669"/>
    <property type="project" value="TreeGrafter"/>
</dbReference>
<dbReference type="HOGENOM" id="CLU_096753_0_2_0"/>
<dbReference type="InterPro" id="IPR051174">
    <property type="entry name" value="Cytochrome_c-type_ET"/>
</dbReference>
<dbReference type="Proteomes" id="UP000054010">
    <property type="component" value="Unassembled WGS sequence"/>
</dbReference>
<dbReference type="InterPro" id="IPR017571">
    <property type="entry name" value="NrfH"/>
</dbReference>
<feature type="binding site" description="covalent" evidence="13">
    <location>
        <position position="69"/>
    </location>
    <ligand>
        <name>heme</name>
        <dbReference type="ChEBI" id="CHEBI:30413"/>
        <label>2</label>
    </ligand>
</feature>
<feature type="binding site" description="axial binding residue" evidence="14">
    <location>
        <position position="122"/>
    </location>
    <ligand>
        <name>heme</name>
        <dbReference type="ChEBI" id="CHEBI:30413"/>
        <label>3</label>
    </ligand>
    <ligandPart>
        <name>Fe</name>
        <dbReference type="ChEBI" id="CHEBI:18248"/>
    </ligandPart>
</feature>
<dbReference type="STRING" id="765420.OSCT_0725"/>
<dbReference type="SUPFAM" id="SSF48695">
    <property type="entry name" value="Multiheme cytochromes"/>
    <property type="match status" value="1"/>
</dbReference>
<keyword evidence="6" id="KW-0812">Transmembrane</keyword>
<keyword evidence="9" id="KW-1133">Transmembrane helix</keyword>
<comment type="subcellular location">
    <subcellularLocation>
        <location evidence="1">Cell membrane</location>
        <topology evidence="1">Single-pass membrane protein</topology>
    </subcellularLocation>
</comment>
<protein>
    <recommendedName>
        <fullName evidence="12">Cytochrome c-type protein</fullName>
    </recommendedName>
</protein>
<feature type="binding site" description="covalent" evidence="13">
    <location>
        <position position="121"/>
    </location>
    <ligand>
        <name>heme</name>
        <dbReference type="ChEBI" id="CHEBI:30413"/>
        <label>3</label>
    </ligand>
</feature>
<keyword evidence="8 12" id="KW-0249">Electron transport</keyword>
<dbReference type="InterPro" id="IPR038266">
    <property type="entry name" value="NapC/NirT_cytc_sf"/>
</dbReference>
<dbReference type="Gene3D" id="1.10.3820.10">
    <property type="entry name" value="Di-heme elbow motif domain"/>
    <property type="match status" value="1"/>
</dbReference>
<evidence type="ECO:0000256" key="5">
    <source>
        <dbReference type="ARBA" id="ARBA00022617"/>
    </source>
</evidence>
<dbReference type="AlphaFoldDB" id="E1IBM4"/>
<keyword evidence="5 12" id="KW-0349">Heme</keyword>
<feature type="binding site" description="covalent" evidence="13">
    <location>
        <position position="71"/>
    </location>
    <ligand>
        <name>heme</name>
        <dbReference type="ChEBI" id="CHEBI:30413"/>
        <label>2</label>
    </ligand>
</feature>
<evidence type="ECO:0000256" key="13">
    <source>
        <dbReference type="PIRSR" id="PIRSR000013-1"/>
    </source>
</evidence>
<feature type="binding site" evidence="13">
    <location>
        <position position="80"/>
    </location>
    <ligand>
        <name>a menaquinol</name>
        <dbReference type="ChEBI" id="CHEBI:18151"/>
    </ligand>
</feature>
<feature type="binding site" description="covalent" evidence="13">
    <location>
        <position position="47"/>
    </location>
    <ligand>
        <name>heme</name>
        <dbReference type="ChEBI" id="CHEBI:30413"/>
        <label>1</label>
    </ligand>
</feature>
<dbReference type="GO" id="GO:0020037">
    <property type="term" value="F:heme binding"/>
    <property type="evidence" value="ECO:0007669"/>
    <property type="project" value="InterPro"/>
</dbReference>
<evidence type="ECO:0000256" key="1">
    <source>
        <dbReference type="ARBA" id="ARBA00004162"/>
    </source>
</evidence>
<comment type="similarity">
    <text evidence="2">Belongs to the NapC/NirT/NrfH family.</text>
</comment>
<dbReference type="OrthoDB" id="9791652at2"/>
<evidence type="ECO:0000313" key="16">
    <source>
        <dbReference type="EMBL" id="EFO81443.1"/>
    </source>
</evidence>
<evidence type="ECO:0000256" key="9">
    <source>
        <dbReference type="ARBA" id="ARBA00022989"/>
    </source>
</evidence>
<reference evidence="16 17" key="1">
    <citation type="journal article" date="2011" name="J. Bacteriol.">
        <title>Draft genome sequence of the anoxygenic filamentous phototrophic bacterium Oscillochloris trichoides subsp. DG-6.</title>
        <authorList>
            <person name="Kuznetsov B.B."/>
            <person name="Ivanovsky R.N."/>
            <person name="Keppen O.I."/>
            <person name="Sukhacheva M.V."/>
            <person name="Bumazhkin B.K."/>
            <person name="Patutina E.O."/>
            <person name="Beletsky A.V."/>
            <person name="Mardanov A.V."/>
            <person name="Baslerov R.V."/>
            <person name="Panteleeva A.N."/>
            <person name="Kolganova T.V."/>
            <person name="Ravin N.V."/>
            <person name="Skryabin K.G."/>
        </authorList>
    </citation>
    <scope>NUCLEOTIDE SEQUENCE [LARGE SCALE GENOMIC DNA]</scope>
    <source>
        <strain evidence="16 17">DG-6</strain>
    </source>
</reference>
<dbReference type="NCBIfam" id="TIGR03153">
    <property type="entry name" value="cytochr_NrfH"/>
    <property type="match status" value="1"/>
</dbReference>
<comment type="PTM">
    <text evidence="12">Binds 4 heme groups per subunit.</text>
</comment>
<dbReference type="GO" id="GO:0022900">
    <property type="term" value="P:electron transport chain"/>
    <property type="evidence" value="ECO:0007669"/>
    <property type="project" value="InterPro"/>
</dbReference>
<feature type="domain" description="NapC/NirT cytochrome c N-terminal" evidence="15">
    <location>
        <begin position="10"/>
        <end position="152"/>
    </location>
</feature>
<feature type="binding site" description="covalent" evidence="13">
    <location>
        <position position="44"/>
    </location>
    <ligand>
        <name>heme</name>
        <dbReference type="ChEBI" id="CHEBI:30413"/>
        <label>1</label>
    </ligand>
</feature>
<dbReference type="Pfam" id="PF03264">
    <property type="entry name" value="Cytochrom_NNT"/>
    <property type="match status" value="1"/>
</dbReference>
<feature type="binding site" description="axial binding residue" evidence="14">
    <location>
        <position position="151"/>
    </location>
    <ligand>
        <name>heme</name>
        <dbReference type="ChEBI" id="CHEBI:30413"/>
        <label>2</label>
    </ligand>
    <ligandPart>
        <name>Fe</name>
        <dbReference type="ChEBI" id="CHEBI:18248"/>
    </ligandPart>
</feature>
<comment type="caution">
    <text evidence="16">The sequence shown here is derived from an EMBL/GenBank/DDBJ whole genome shotgun (WGS) entry which is preliminary data.</text>
</comment>
<evidence type="ECO:0000256" key="4">
    <source>
        <dbReference type="ARBA" id="ARBA00022475"/>
    </source>
</evidence>
<evidence type="ECO:0000256" key="7">
    <source>
        <dbReference type="ARBA" id="ARBA00022723"/>
    </source>
</evidence>
<keyword evidence="4" id="KW-1003">Cell membrane</keyword>
<dbReference type="GO" id="GO:0005886">
    <property type="term" value="C:plasma membrane"/>
    <property type="evidence" value="ECO:0007669"/>
    <property type="project" value="UniProtKB-SubCell"/>
</dbReference>
<evidence type="ECO:0000256" key="12">
    <source>
        <dbReference type="PIRNR" id="PIRNR000013"/>
    </source>
</evidence>
<keyword evidence="17" id="KW-1185">Reference proteome</keyword>
<feature type="binding site" description="axial binding residue" evidence="14">
    <location>
        <position position="63"/>
    </location>
    <ligand>
        <name>heme</name>
        <dbReference type="ChEBI" id="CHEBI:30413"/>
        <label>3</label>
    </ligand>
    <ligandPart>
        <name>Fe</name>
        <dbReference type="ChEBI" id="CHEBI:18248"/>
    </ligandPart>
</feature>
<evidence type="ECO:0000256" key="14">
    <source>
        <dbReference type="PIRSR" id="PIRSR000013-2"/>
    </source>
</evidence>